<gene>
    <name evidence="11" type="primary">manA</name>
    <name evidence="11" type="ORF">GCM10011346_22390</name>
</gene>
<dbReference type="PIRSF" id="PIRSF036894">
    <property type="entry name" value="PMI_Firm_short"/>
    <property type="match status" value="1"/>
</dbReference>
<evidence type="ECO:0000256" key="2">
    <source>
        <dbReference type="ARBA" id="ARBA00001947"/>
    </source>
</evidence>
<protein>
    <recommendedName>
        <fullName evidence="4 8">Mannose-6-phosphate isomerase</fullName>
        <ecNumber evidence="4 8">5.3.1.8</ecNumber>
    </recommendedName>
</protein>
<evidence type="ECO:0000256" key="6">
    <source>
        <dbReference type="ARBA" id="ARBA00022833"/>
    </source>
</evidence>
<keyword evidence="7 8" id="KW-0413">Isomerase</keyword>
<dbReference type="InterPro" id="IPR011051">
    <property type="entry name" value="RmlC_Cupin_sf"/>
</dbReference>
<dbReference type="Pfam" id="PF20511">
    <property type="entry name" value="PMI_typeI_cat"/>
    <property type="match status" value="1"/>
</dbReference>
<dbReference type="InterPro" id="IPR014710">
    <property type="entry name" value="RmlC-like_jellyroll"/>
</dbReference>
<dbReference type="GO" id="GO:0016853">
    <property type="term" value="F:isomerase activity"/>
    <property type="evidence" value="ECO:0007669"/>
    <property type="project" value="UniProtKB-KW"/>
</dbReference>
<dbReference type="Pfam" id="PF21621">
    <property type="entry name" value="MPI_cupin_dom"/>
    <property type="match status" value="1"/>
</dbReference>
<dbReference type="Proteomes" id="UP000641206">
    <property type="component" value="Unassembled WGS sequence"/>
</dbReference>
<keyword evidence="5 8" id="KW-0479">Metal-binding</keyword>
<feature type="domain" description="Mannose-6-phosphate isomerase cupin" evidence="10">
    <location>
        <begin position="243"/>
        <end position="318"/>
    </location>
</feature>
<organism evidence="11 12">
    <name type="scientific">Oceanobacillus neutriphilus</name>
    <dbReference type="NCBI Taxonomy" id="531815"/>
    <lineage>
        <taxon>Bacteria</taxon>
        <taxon>Bacillati</taxon>
        <taxon>Bacillota</taxon>
        <taxon>Bacilli</taxon>
        <taxon>Bacillales</taxon>
        <taxon>Bacillaceae</taxon>
        <taxon>Oceanobacillus</taxon>
    </lineage>
</organism>
<reference evidence="12" key="1">
    <citation type="journal article" date="2019" name="Int. J. Syst. Evol. Microbiol.">
        <title>The Global Catalogue of Microorganisms (GCM) 10K type strain sequencing project: providing services to taxonomists for standard genome sequencing and annotation.</title>
        <authorList>
            <consortium name="The Broad Institute Genomics Platform"/>
            <consortium name="The Broad Institute Genome Sequencing Center for Infectious Disease"/>
            <person name="Wu L."/>
            <person name="Ma J."/>
        </authorList>
    </citation>
    <scope>NUCLEOTIDE SEQUENCE [LARGE SCALE GENOMIC DNA]</scope>
    <source>
        <strain evidence="12">CGMCC 1.7693</strain>
    </source>
</reference>
<dbReference type="InterPro" id="IPR049071">
    <property type="entry name" value="MPI_cupin_dom"/>
</dbReference>
<dbReference type="PANTHER" id="PTHR42742">
    <property type="entry name" value="TRANSCRIPTIONAL REPRESSOR MPRA"/>
    <property type="match status" value="1"/>
</dbReference>
<sequence length="318" mass="36377">MYHEPIFLTPVFQERIWGGQKLNTEYGYELSYERTGEAWVISAHPHGPNIIQNGSLAGKTLAYLWENHGDLFNKDRSKNEEYPLLVKLLDANDDLSVQVHPDDIFARHVEEVPYGKTECWYILSAEADSEIILGHNAQTKEEMEQMMDNGKWGELLQRKKVRAGDFFYVASGTIHAIGKGMMILEIQQSSDITYRVYDYDRMDDEGNKRQLQLEQAKKVTTVPHVLPHNERTKEKTQGLVSEKLVEAQYFSVYHWTLKGMVSRQLTEDFLQVNVLKGNAEIKVGGQSFALKKGSHFILPHGVQTYELSGDAEFVVSHV</sequence>
<comment type="cofactor">
    <cofactor evidence="2 8">
        <name>Zn(2+)</name>
        <dbReference type="ChEBI" id="CHEBI:29105"/>
    </cofactor>
</comment>
<dbReference type="EMBL" id="BMLW01000006">
    <property type="protein sequence ID" value="GGP11194.1"/>
    <property type="molecule type" value="Genomic_DNA"/>
</dbReference>
<name>A0ABQ2NV06_9BACI</name>
<evidence type="ECO:0000256" key="8">
    <source>
        <dbReference type="PIRNR" id="PIRNR036894"/>
    </source>
</evidence>
<evidence type="ECO:0000313" key="12">
    <source>
        <dbReference type="Proteomes" id="UP000641206"/>
    </source>
</evidence>
<evidence type="ECO:0000313" key="11">
    <source>
        <dbReference type="EMBL" id="GGP11194.1"/>
    </source>
</evidence>
<dbReference type="InterPro" id="IPR014628">
    <property type="entry name" value="Man6P_isomerase_Firm_short"/>
</dbReference>
<dbReference type="EC" id="5.3.1.8" evidence="4 8"/>
<proteinExistence type="inferred from homology"/>
<dbReference type="SUPFAM" id="SSF51182">
    <property type="entry name" value="RmlC-like cupins"/>
    <property type="match status" value="1"/>
</dbReference>
<keyword evidence="6 8" id="KW-0862">Zinc</keyword>
<keyword evidence="12" id="KW-1185">Reference proteome</keyword>
<dbReference type="CDD" id="cd07010">
    <property type="entry name" value="cupin_PMI_type_I_N_bac"/>
    <property type="match status" value="1"/>
</dbReference>
<comment type="catalytic activity">
    <reaction evidence="1 8">
        <text>D-mannose 6-phosphate = D-fructose 6-phosphate</text>
        <dbReference type="Rhea" id="RHEA:12356"/>
        <dbReference type="ChEBI" id="CHEBI:58735"/>
        <dbReference type="ChEBI" id="CHEBI:61527"/>
        <dbReference type="EC" id="5.3.1.8"/>
    </reaction>
</comment>
<dbReference type="Gene3D" id="2.60.120.10">
    <property type="entry name" value="Jelly Rolls"/>
    <property type="match status" value="2"/>
</dbReference>
<evidence type="ECO:0000256" key="4">
    <source>
        <dbReference type="ARBA" id="ARBA00011956"/>
    </source>
</evidence>
<evidence type="ECO:0000256" key="5">
    <source>
        <dbReference type="ARBA" id="ARBA00022723"/>
    </source>
</evidence>
<dbReference type="NCBIfam" id="TIGR00218">
    <property type="entry name" value="manA"/>
    <property type="match status" value="1"/>
</dbReference>
<dbReference type="PANTHER" id="PTHR42742:SF3">
    <property type="entry name" value="FRUCTOKINASE"/>
    <property type="match status" value="1"/>
</dbReference>
<evidence type="ECO:0000259" key="9">
    <source>
        <dbReference type="Pfam" id="PF20511"/>
    </source>
</evidence>
<evidence type="ECO:0000259" key="10">
    <source>
        <dbReference type="Pfam" id="PF21621"/>
    </source>
</evidence>
<comment type="similarity">
    <text evidence="3 8">Belongs to the mannose-6-phosphate isomerase type 1 family.</text>
</comment>
<evidence type="ECO:0000256" key="7">
    <source>
        <dbReference type="ARBA" id="ARBA00023235"/>
    </source>
</evidence>
<dbReference type="RefSeq" id="WP_188734528.1">
    <property type="nucleotide sequence ID" value="NZ_BMLW01000006.1"/>
</dbReference>
<evidence type="ECO:0000256" key="3">
    <source>
        <dbReference type="ARBA" id="ARBA00010772"/>
    </source>
</evidence>
<accession>A0ABQ2NV06</accession>
<feature type="domain" description="Phosphomannose isomerase type I catalytic" evidence="9">
    <location>
        <begin position="7"/>
        <end position="105"/>
    </location>
</feature>
<dbReference type="InterPro" id="IPR001250">
    <property type="entry name" value="Man6P_Isoase-1"/>
</dbReference>
<dbReference type="InterPro" id="IPR046457">
    <property type="entry name" value="PMI_typeI_cat"/>
</dbReference>
<dbReference type="InterPro" id="IPR051804">
    <property type="entry name" value="Carb_Metab_Reg_Kinase/Isom"/>
</dbReference>
<evidence type="ECO:0000256" key="1">
    <source>
        <dbReference type="ARBA" id="ARBA00000757"/>
    </source>
</evidence>
<comment type="caution">
    <text evidence="11">The sequence shown here is derived from an EMBL/GenBank/DDBJ whole genome shotgun (WGS) entry which is preliminary data.</text>
</comment>